<dbReference type="GeneID" id="101585961"/>
<dbReference type="CTD" id="400830"/>
<name>A0A6P3F5P6_OCTDE</name>
<dbReference type="RefSeq" id="XP_004631014.1">
    <property type="nucleotide sequence ID" value="XM_004630957.2"/>
</dbReference>
<evidence type="ECO:0000313" key="4">
    <source>
        <dbReference type="RefSeq" id="XP_004631014.1"/>
    </source>
</evidence>
<dbReference type="Proteomes" id="UP000515203">
    <property type="component" value="Unplaced"/>
</dbReference>
<keyword evidence="3" id="KW-1185">Reference proteome</keyword>
<reference evidence="4" key="1">
    <citation type="submission" date="2025-08" db="UniProtKB">
        <authorList>
            <consortium name="RefSeq"/>
        </authorList>
    </citation>
    <scope>IDENTIFICATION</scope>
</reference>
<accession>A0A6P3F5P6</accession>
<feature type="chain" id="PRO_5027894793" evidence="2">
    <location>
        <begin position="23"/>
        <end position="90"/>
    </location>
</feature>
<organism evidence="3 4">
    <name type="scientific">Octodon degus</name>
    <name type="common">Degu</name>
    <name type="synonym">Sciurus degus</name>
    <dbReference type="NCBI Taxonomy" id="10160"/>
    <lineage>
        <taxon>Eukaryota</taxon>
        <taxon>Metazoa</taxon>
        <taxon>Chordata</taxon>
        <taxon>Craniata</taxon>
        <taxon>Vertebrata</taxon>
        <taxon>Euteleostomi</taxon>
        <taxon>Mammalia</taxon>
        <taxon>Eutheria</taxon>
        <taxon>Euarchontoglires</taxon>
        <taxon>Glires</taxon>
        <taxon>Rodentia</taxon>
        <taxon>Hystricomorpha</taxon>
        <taxon>Octodontidae</taxon>
        <taxon>Octodon</taxon>
    </lineage>
</organism>
<keyword evidence="2" id="KW-0732">Signal</keyword>
<feature type="region of interest" description="Disordered" evidence="1">
    <location>
        <begin position="68"/>
        <end position="90"/>
    </location>
</feature>
<evidence type="ECO:0000256" key="2">
    <source>
        <dbReference type="SAM" id="SignalP"/>
    </source>
</evidence>
<gene>
    <name evidence="4" type="primary">Defb132</name>
</gene>
<proteinExistence type="predicted"/>
<protein>
    <submittedName>
        <fullName evidence="4">Beta-defensin 132</fullName>
    </submittedName>
</protein>
<evidence type="ECO:0000256" key="1">
    <source>
        <dbReference type="SAM" id="MobiDB-lite"/>
    </source>
</evidence>
<evidence type="ECO:0000313" key="3">
    <source>
        <dbReference type="Proteomes" id="UP000515203"/>
    </source>
</evidence>
<feature type="signal peptide" evidence="2">
    <location>
        <begin position="1"/>
        <end position="22"/>
    </location>
</feature>
<sequence length="90" mass="10218">MKSLLLVFAVLGFLAQVAPASGSRTRCAQNYLGQSRLIYSWNEWPMLLCDRDKQCCVEHDVLPRPIMPLHLDEPKSSHRKTTQSHSKSPP</sequence>
<dbReference type="AlphaFoldDB" id="A0A6P3F5P6"/>
<dbReference type="InParanoid" id="A0A6P3F5P6"/>